<evidence type="ECO:0000256" key="9">
    <source>
        <dbReference type="ARBA" id="ARBA00022786"/>
    </source>
</evidence>
<dbReference type="Proteomes" id="UP001159364">
    <property type="component" value="Linkage Group LG04"/>
</dbReference>
<evidence type="ECO:0000313" key="19">
    <source>
        <dbReference type="Proteomes" id="UP001159364"/>
    </source>
</evidence>
<organism evidence="18 19">
    <name type="scientific">Erythroxylum novogranatense</name>
    <dbReference type="NCBI Taxonomy" id="1862640"/>
    <lineage>
        <taxon>Eukaryota</taxon>
        <taxon>Viridiplantae</taxon>
        <taxon>Streptophyta</taxon>
        <taxon>Embryophyta</taxon>
        <taxon>Tracheophyta</taxon>
        <taxon>Spermatophyta</taxon>
        <taxon>Magnoliopsida</taxon>
        <taxon>eudicotyledons</taxon>
        <taxon>Gunneridae</taxon>
        <taxon>Pentapetalae</taxon>
        <taxon>rosids</taxon>
        <taxon>fabids</taxon>
        <taxon>Malpighiales</taxon>
        <taxon>Erythroxylaceae</taxon>
        <taxon>Erythroxylum</taxon>
    </lineage>
</organism>
<dbReference type="FunFam" id="3.30.40.10:FF:000187">
    <property type="entry name" value="E3 ubiquitin-protein ligase ATL6"/>
    <property type="match status" value="1"/>
</dbReference>
<dbReference type="GO" id="GO:0016020">
    <property type="term" value="C:membrane"/>
    <property type="evidence" value="ECO:0007669"/>
    <property type="project" value="UniProtKB-SubCell"/>
</dbReference>
<evidence type="ECO:0000256" key="10">
    <source>
        <dbReference type="ARBA" id="ARBA00022833"/>
    </source>
</evidence>
<evidence type="ECO:0000256" key="14">
    <source>
        <dbReference type="PROSITE-ProRule" id="PRU00175"/>
    </source>
</evidence>
<feature type="transmembrane region" description="Helical" evidence="16">
    <location>
        <begin position="47"/>
        <end position="68"/>
    </location>
</feature>
<feature type="region of interest" description="Disordered" evidence="15">
    <location>
        <begin position="169"/>
        <end position="194"/>
    </location>
</feature>
<evidence type="ECO:0000256" key="12">
    <source>
        <dbReference type="ARBA" id="ARBA00023136"/>
    </source>
</evidence>
<keyword evidence="9" id="KW-0833">Ubl conjugation pathway</keyword>
<comment type="similarity">
    <text evidence="13">Belongs to the RING-type zinc finger family. ATL subfamily.</text>
</comment>
<comment type="pathway">
    <text evidence="3">Protein modification; protein ubiquitination.</text>
</comment>
<dbReference type="Pfam" id="PF13639">
    <property type="entry name" value="zf-RING_2"/>
    <property type="match status" value="1"/>
</dbReference>
<evidence type="ECO:0000256" key="6">
    <source>
        <dbReference type="ARBA" id="ARBA00022692"/>
    </source>
</evidence>
<evidence type="ECO:0000256" key="8">
    <source>
        <dbReference type="ARBA" id="ARBA00022771"/>
    </source>
</evidence>
<keyword evidence="5" id="KW-0808">Transferase</keyword>
<keyword evidence="12 16" id="KW-0472">Membrane</keyword>
<dbReference type="Gene3D" id="3.30.40.10">
    <property type="entry name" value="Zinc/RING finger domain, C3HC4 (zinc finger)"/>
    <property type="match status" value="1"/>
</dbReference>
<evidence type="ECO:0000259" key="17">
    <source>
        <dbReference type="PROSITE" id="PS50089"/>
    </source>
</evidence>
<dbReference type="GO" id="GO:0008270">
    <property type="term" value="F:zinc ion binding"/>
    <property type="evidence" value="ECO:0007669"/>
    <property type="project" value="UniProtKB-KW"/>
</dbReference>
<dbReference type="InterPro" id="IPR001841">
    <property type="entry name" value="Znf_RING"/>
</dbReference>
<dbReference type="PANTHER" id="PTHR14155">
    <property type="entry name" value="RING FINGER DOMAIN-CONTAINING"/>
    <property type="match status" value="1"/>
</dbReference>
<name>A0AAV8TMP2_9ROSI</name>
<evidence type="ECO:0000256" key="5">
    <source>
        <dbReference type="ARBA" id="ARBA00022679"/>
    </source>
</evidence>
<dbReference type="PROSITE" id="PS50089">
    <property type="entry name" value="ZF_RING_2"/>
    <property type="match status" value="1"/>
</dbReference>
<dbReference type="InterPro" id="IPR013083">
    <property type="entry name" value="Znf_RING/FYVE/PHD"/>
</dbReference>
<evidence type="ECO:0000256" key="7">
    <source>
        <dbReference type="ARBA" id="ARBA00022723"/>
    </source>
</evidence>
<dbReference type="SUPFAM" id="SSF57850">
    <property type="entry name" value="RING/U-box"/>
    <property type="match status" value="1"/>
</dbReference>
<evidence type="ECO:0000256" key="16">
    <source>
        <dbReference type="SAM" id="Phobius"/>
    </source>
</evidence>
<proteinExistence type="inferred from homology"/>
<dbReference type="GO" id="GO:0061630">
    <property type="term" value="F:ubiquitin protein ligase activity"/>
    <property type="evidence" value="ECO:0007669"/>
    <property type="project" value="UniProtKB-EC"/>
</dbReference>
<reference evidence="18 19" key="1">
    <citation type="submission" date="2021-09" db="EMBL/GenBank/DDBJ databases">
        <title>Genomic insights and catalytic innovation underlie evolution of tropane alkaloids biosynthesis.</title>
        <authorList>
            <person name="Wang Y.-J."/>
            <person name="Tian T."/>
            <person name="Huang J.-P."/>
            <person name="Huang S.-X."/>
        </authorList>
    </citation>
    <scope>NUCLEOTIDE SEQUENCE [LARGE SCALE GENOMIC DNA]</scope>
    <source>
        <strain evidence="18">KIB-2018</strain>
        <tissue evidence="18">Leaf</tissue>
    </source>
</reference>
<dbReference type="PANTHER" id="PTHR14155:SF592">
    <property type="entry name" value="RING-H2 FINGER PROTEIN ATL57"/>
    <property type="match status" value="1"/>
</dbReference>
<evidence type="ECO:0000256" key="2">
    <source>
        <dbReference type="ARBA" id="ARBA00004167"/>
    </source>
</evidence>
<comment type="subcellular location">
    <subcellularLocation>
        <location evidence="2">Membrane</location>
        <topology evidence="2">Single-pass membrane protein</topology>
    </subcellularLocation>
</comment>
<protein>
    <recommendedName>
        <fullName evidence="4">RING-type E3 ubiquitin transferase</fullName>
        <ecNumber evidence="4">2.3.2.27</ecNumber>
    </recommendedName>
</protein>
<evidence type="ECO:0000256" key="3">
    <source>
        <dbReference type="ARBA" id="ARBA00004906"/>
    </source>
</evidence>
<comment type="catalytic activity">
    <reaction evidence="1">
        <text>S-ubiquitinyl-[E2 ubiquitin-conjugating enzyme]-L-cysteine + [acceptor protein]-L-lysine = [E2 ubiquitin-conjugating enzyme]-L-cysteine + N(6)-ubiquitinyl-[acceptor protein]-L-lysine.</text>
        <dbReference type="EC" id="2.3.2.27"/>
    </reaction>
</comment>
<dbReference type="AlphaFoldDB" id="A0AAV8TMP2"/>
<sequence>MKPHARKLQVLFDDAPFFTSSNNYSTTNTTTPQPSPSSNPVNFDSSMALTVLVLFTALSFIGYLSVYIRRFSTQDQTDQLSSYRRHPPTRKGLDPEIIKALPVYSYCYVEAKYQMECAVCLGEFEDEEIVKLIPHCSHIFHSECIETWLMVNVTCPVCRGTKFSNGGDGGGGLSLGQSTVDEGVGERSRAEDGDTWIEATDVGTSGMCSSVGDRIALPSTRRL</sequence>
<dbReference type="InterPro" id="IPR053238">
    <property type="entry name" value="RING-H2_zinc_finger"/>
</dbReference>
<keyword evidence="19" id="KW-1185">Reference proteome</keyword>
<dbReference type="EC" id="2.3.2.27" evidence="4"/>
<keyword evidence="6 16" id="KW-0812">Transmembrane</keyword>
<keyword evidence="10" id="KW-0862">Zinc</keyword>
<keyword evidence="11 16" id="KW-1133">Transmembrane helix</keyword>
<dbReference type="EMBL" id="JAIWQS010000004">
    <property type="protein sequence ID" value="KAJ8768191.1"/>
    <property type="molecule type" value="Genomic_DNA"/>
</dbReference>
<evidence type="ECO:0000256" key="11">
    <source>
        <dbReference type="ARBA" id="ARBA00022989"/>
    </source>
</evidence>
<accession>A0AAV8TMP2</accession>
<evidence type="ECO:0000256" key="13">
    <source>
        <dbReference type="ARBA" id="ARBA00024209"/>
    </source>
</evidence>
<evidence type="ECO:0000256" key="1">
    <source>
        <dbReference type="ARBA" id="ARBA00000900"/>
    </source>
</evidence>
<evidence type="ECO:0000256" key="15">
    <source>
        <dbReference type="SAM" id="MobiDB-lite"/>
    </source>
</evidence>
<dbReference type="SMART" id="SM00184">
    <property type="entry name" value="RING"/>
    <property type="match status" value="1"/>
</dbReference>
<dbReference type="CDD" id="cd16461">
    <property type="entry name" value="RING-H2_EL5-like"/>
    <property type="match status" value="1"/>
</dbReference>
<feature type="domain" description="RING-type" evidence="17">
    <location>
        <begin position="117"/>
        <end position="159"/>
    </location>
</feature>
<keyword evidence="8 14" id="KW-0863">Zinc-finger</keyword>
<comment type="caution">
    <text evidence="18">The sequence shown here is derived from an EMBL/GenBank/DDBJ whole genome shotgun (WGS) entry which is preliminary data.</text>
</comment>
<gene>
    <name evidence="18" type="ORF">K2173_021131</name>
</gene>
<keyword evidence="7" id="KW-0479">Metal-binding</keyword>
<evidence type="ECO:0000313" key="18">
    <source>
        <dbReference type="EMBL" id="KAJ8768191.1"/>
    </source>
</evidence>
<evidence type="ECO:0000256" key="4">
    <source>
        <dbReference type="ARBA" id="ARBA00012483"/>
    </source>
</evidence>